<dbReference type="OrthoDB" id="196367at2759"/>
<organism evidence="2 3">
    <name type="scientific">Pseudocohnilembus persalinus</name>
    <name type="common">Ciliate</name>
    <dbReference type="NCBI Taxonomy" id="266149"/>
    <lineage>
        <taxon>Eukaryota</taxon>
        <taxon>Sar</taxon>
        <taxon>Alveolata</taxon>
        <taxon>Ciliophora</taxon>
        <taxon>Intramacronucleata</taxon>
        <taxon>Oligohymenophorea</taxon>
        <taxon>Scuticociliatia</taxon>
        <taxon>Philasterida</taxon>
        <taxon>Pseudocohnilembidae</taxon>
        <taxon>Pseudocohnilembus</taxon>
    </lineage>
</organism>
<feature type="compositionally biased region" description="Basic and acidic residues" evidence="1">
    <location>
        <begin position="404"/>
        <end position="415"/>
    </location>
</feature>
<dbReference type="PROSITE" id="PS51221">
    <property type="entry name" value="TTL"/>
    <property type="match status" value="1"/>
</dbReference>
<dbReference type="Proteomes" id="UP000054937">
    <property type="component" value="Unassembled WGS sequence"/>
</dbReference>
<evidence type="ECO:0008006" key="4">
    <source>
        <dbReference type="Google" id="ProtNLM"/>
    </source>
</evidence>
<dbReference type="AlphaFoldDB" id="A0A0V0QWX1"/>
<protein>
    <recommendedName>
        <fullName evidence="4">Tubulin-tyrosine ligase/Tubulin polyglutamylase</fullName>
    </recommendedName>
</protein>
<keyword evidence="3" id="KW-1185">Reference proteome</keyword>
<name>A0A0V0QWX1_PSEPJ</name>
<reference evidence="2 3" key="1">
    <citation type="journal article" date="2015" name="Sci. Rep.">
        <title>Genome of the facultative scuticociliatosis pathogen Pseudocohnilembus persalinus provides insight into its virulence through horizontal gene transfer.</title>
        <authorList>
            <person name="Xiong J."/>
            <person name="Wang G."/>
            <person name="Cheng J."/>
            <person name="Tian M."/>
            <person name="Pan X."/>
            <person name="Warren A."/>
            <person name="Jiang C."/>
            <person name="Yuan D."/>
            <person name="Miao W."/>
        </authorList>
    </citation>
    <scope>NUCLEOTIDE SEQUENCE [LARGE SCALE GENOMIC DNA]</scope>
    <source>
        <strain evidence="2">36N120E</strain>
    </source>
</reference>
<feature type="region of interest" description="Disordered" evidence="1">
    <location>
        <begin position="369"/>
        <end position="415"/>
    </location>
</feature>
<dbReference type="OMA" id="IANCFEV"/>
<evidence type="ECO:0000313" key="2">
    <source>
        <dbReference type="EMBL" id="KRX06554.1"/>
    </source>
</evidence>
<accession>A0A0V0QWX1</accession>
<gene>
    <name evidence="2" type="ORF">PPERSA_10412</name>
</gene>
<dbReference type="PANTHER" id="PTHR46069:SF1">
    <property type="entry name" value="CHROMOSOME UNDETERMINED SCAFFOLD_125, WHOLE GENOME SHOTGUN SEQUENCE"/>
    <property type="match status" value="1"/>
</dbReference>
<evidence type="ECO:0000313" key="3">
    <source>
        <dbReference type="Proteomes" id="UP000054937"/>
    </source>
</evidence>
<proteinExistence type="predicted"/>
<dbReference type="InParanoid" id="A0A0V0QWX1"/>
<sequence length="415" mass="49266">MMKIQRRKIKAKLRIKMKMKGKNSYSTINTNPFDHIPLTFHIKQGASDIEFQNFSQKFQELQQKSSKKKNQNIWIIKPGESTNRGHGIQVSDNLETIKNMIDDKKYKDRTYIVQKYLERPLLYNKRKFDIRCYMLVTSYNGITKAYWYQEGYIRTSSKEYSLKNLENKAVHLTNDCVQKKYDDYGKFENGNKLSFSDFQKYLDGLGNSVDFMEKIYPQMKKLAKDSVASVYSKIHKGQQAFCFELFGLDFMIDEAMKVWLIEVNCNPDITTGTPILSRIIPQMLDNLFRIALDPIFYPPNWPKSKKAQIPENLYQQNKFEIIFDQQYDVEVIQKQFKNFESTLKQNKMDVTEAEQNIEEENDIILDEEDEQQLEEQNQQQVKKTKKQDNENQDLNNKKIKKQKKLQDKELKQDLK</sequence>
<evidence type="ECO:0000256" key="1">
    <source>
        <dbReference type="SAM" id="MobiDB-lite"/>
    </source>
</evidence>
<dbReference type="SUPFAM" id="SSF56059">
    <property type="entry name" value="Glutathione synthetase ATP-binding domain-like"/>
    <property type="match status" value="1"/>
</dbReference>
<dbReference type="Gene3D" id="3.30.470.20">
    <property type="entry name" value="ATP-grasp fold, B domain"/>
    <property type="match status" value="1"/>
</dbReference>
<comment type="caution">
    <text evidence="2">The sequence shown here is derived from an EMBL/GenBank/DDBJ whole genome shotgun (WGS) entry which is preliminary data.</text>
</comment>
<dbReference type="EMBL" id="LDAU01000095">
    <property type="protein sequence ID" value="KRX06554.1"/>
    <property type="molecule type" value="Genomic_DNA"/>
</dbReference>
<dbReference type="InterPro" id="IPR004344">
    <property type="entry name" value="TTL/TTLL_fam"/>
</dbReference>
<dbReference type="Pfam" id="PF03133">
    <property type="entry name" value="TTL"/>
    <property type="match status" value="1"/>
</dbReference>
<dbReference type="PANTHER" id="PTHR46069">
    <property type="entry name" value="TUBULIN TYROSINE LIGASE"/>
    <property type="match status" value="1"/>
</dbReference>